<evidence type="ECO:0000313" key="2">
    <source>
        <dbReference type="EMBL" id="EQM95256.1"/>
    </source>
</evidence>
<gene>
    <name evidence="2" type="ORF">OFAG_02177</name>
</gene>
<keyword evidence="3" id="KW-1185">Reference proteome</keyword>
<reference evidence="2" key="1">
    <citation type="submission" date="2011-10" db="EMBL/GenBank/DDBJ databases">
        <title>The Genome Sequence of Oxalobacter formigenes HOxBLS.</title>
        <authorList>
            <consortium name="The Broad Institute Genome Sequencing Platform"/>
            <person name="Earl A."/>
            <person name="Ward D."/>
            <person name="Feldgarden M."/>
            <person name="Gevers D."/>
            <person name="Allison M.J."/>
            <person name="Humphrey S."/>
            <person name="Young S.K."/>
            <person name="Zeng Q."/>
            <person name="Gargeya S."/>
            <person name="Fitzgerald M."/>
            <person name="Haas B."/>
            <person name="Abouelleil A."/>
            <person name="Alvarado L."/>
            <person name="Arachchi H.M."/>
            <person name="Berlin A."/>
            <person name="Brown A."/>
            <person name="Chapman S.B."/>
            <person name="Chen Z."/>
            <person name="Dunbar C."/>
            <person name="Freedman E."/>
            <person name="Gearin G."/>
            <person name="Goldberg J."/>
            <person name="Griggs A."/>
            <person name="Gujja S."/>
            <person name="Heiman D."/>
            <person name="Howarth C."/>
            <person name="Larson L."/>
            <person name="Lui A."/>
            <person name="MacDonald P.J.P."/>
            <person name="Montmayeur A."/>
            <person name="Murphy C."/>
            <person name="Neiman D."/>
            <person name="Pearson M."/>
            <person name="Priest M."/>
            <person name="Roberts A."/>
            <person name="Saif S."/>
            <person name="Shea T."/>
            <person name="Shenoy N."/>
            <person name="Sisk P."/>
            <person name="Stolte C."/>
            <person name="Sykes S."/>
            <person name="Wortman J."/>
            <person name="Nusbaum C."/>
            <person name="Birren B."/>
        </authorList>
    </citation>
    <scope>NUCLEOTIDE SEQUENCE [LARGE SCALE GENOMIC DNA]</scope>
    <source>
        <strain evidence="2">HOxBLS</strain>
    </source>
</reference>
<protein>
    <submittedName>
        <fullName evidence="2">Uncharacterized protein</fullName>
    </submittedName>
</protein>
<keyword evidence="1" id="KW-1133">Transmembrane helix</keyword>
<keyword evidence="1" id="KW-0472">Membrane</keyword>
<keyword evidence="1" id="KW-0812">Transmembrane</keyword>
<dbReference type="HOGENOM" id="CLU_1314400_0_0_4"/>
<feature type="transmembrane region" description="Helical" evidence="1">
    <location>
        <begin position="125"/>
        <end position="146"/>
    </location>
</feature>
<organism evidence="2 3">
    <name type="scientific">Oxalobacter paraformigenes</name>
    <dbReference type="NCBI Taxonomy" id="556268"/>
    <lineage>
        <taxon>Bacteria</taxon>
        <taxon>Pseudomonadati</taxon>
        <taxon>Pseudomonadota</taxon>
        <taxon>Betaproteobacteria</taxon>
        <taxon>Burkholderiales</taxon>
        <taxon>Oxalobacteraceae</taxon>
        <taxon>Oxalobacter</taxon>
    </lineage>
</organism>
<proteinExistence type="predicted"/>
<name>T5LEG2_9BURK</name>
<dbReference type="AlphaFoldDB" id="T5LEG2"/>
<comment type="caution">
    <text evidence="2">The sequence shown here is derived from an EMBL/GenBank/DDBJ whole genome shotgun (WGS) entry which is preliminary data.</text>
</comment>
<accession>T5LEG2</accession>
<feature type="transmembrane region" description="Helical" evidence="1">
    <location>
        <begin position="102"/>
        <end position="119"/>
    </location>
</feature>
<dbReference type="Proteomes" id="UP000003973">
    <property type="component" value="Unassembled WGS sequence"/>
</dbReference>
<dbReference type="EMBL" id="ACDP02000011">
    <property type="protein sequence ID" value="EQM95256.1"/>
    <property type="molecule type" value="Genomic_DNA"/>
</dbReference>
<evidence type="ECO:0000256" key="1">
    <source>
        <dbReference type="SAM" id="Phobius"/>
    </source>
</evidence>
<sequence>MKNVGKWKISGCFRKRSRGNWSGVPFLSVSAGALFPLREGEENVPGLFPETGWKKACKKGGGWTKINMRGLDGRFLRKPEPIENPIRGFARAAFSFGQTRCLFFRFFFFAAASRFLFASRPFVRLFFSFPPALAVCGWGFAAVSVWQADCAAGFFRVRQACHLGGSLPFSLSDGQVGSRFSRVMPAGGKRDGRLFSIRDVVFRGQGRRL</sequence>
<evidence type="ECO:0000313" key="3">
    <source>
        <dbReference type="Proteomes" id="UP000003973"/>
    </source>
</evidence>